<reference evidence="1 2" key="1">
    <citation type="journal article" date="2018" name="BMC Genomics">
        <title>Comparative genome analyses reveal sequence features reflecting distinct modes of host-adaptation between dicot and monocot powdery mildew.</title>
        <authorList>
            <person name="Wu Y."/>
            <person name="Ma X."/>
            <person name="Pan Z."/>
            <person name="Kale S.D."/>
            <person name="Song Y."/>
            <person name="King H."/>
            <person name="Zhang Q."/>
            <person name="Presley C."/>
            <person name="Deng X."/>
            <person name="Wei C.I."/>
            <person name="Xiao S."/>
        </authorList>
    </citation>
    <scope>NUCLEOTIDE SEQUENCE [LARGE SCALE GENOMIC DNA]</scope>
    <source>
        <strain evidence="1">UMSG3</strain>
    </source>
</reference>
<dbReference type="Proteomes" id="UP000283383">
    <property type="component" value="Unassembled WGS sequence"/>
</dbReference>
<dbReference type="AlphaFoldDB" id="A0A420H6U5"/>
<keyword evidence="2" id="KW-1185">Reference proteome</keyword>
<protein>
    <submittedName>
        <fullName evidence="1">Uncharacterized protein</fullName>
    </submittedName>
</protein>
<evidence type="ECO:0000313" key="1">
    <source>
        <dbReference type="EMBL" id="RKF53142.1"/>
    </source>
</evidence>
<sequence length="61" mass="6832">MKLSSSLLDLQMSARSLLRPVSVFLHLVLPPYSAPRNYVQAHGVRENLGVDTLINNKWGEV</sequence>
<name>A0A420H6U5_9PEZI</name>
<evidence type="ECO:0000313" key="2">
    <source>
        <dbReference type="Proteomes" id="UP000283383"/>
    </source>
</evidence>
<comment type="caution">
    <text evidence="1">The sequence shown here is derived from an EMBL/GenBank/DDBJ whole genome shotgun (WGS) entry which is preliminary data.</text>
</comment>
<proteinExistence type="predicted"/>
<dbReference type="EMBL" id="MCBQ01022151">
    <property type="protein sequence ID" value="RKF53142.1"/>
    <property type="molecule type" value="Genomic_DNA"/>
</dbReference>
<gene>
    <name evidence="1" type="ORF">GcM3_00641</name>
</gene>
<accession>A0A420H6U5</accession>
<organism evidence="1 2">
    <name type="scientific">Golovinomyces cichoracearum</name>
    <dbReference type="NCBI Taxonomy" id="62708"/>
    <lineage>
        <taxon>Eukaryota</taxon>
        <taxon>Fungi</taxon>
        <taxon>Dikarya</taxon>
        <taxon>Ascomycota</taxon>
        <taxon>Pezizomycotina</taxon>
        <taxon>Leotiomycetes</taxon>
        <taxon>Erysiphales</taxon>
        <taxon>Erysiphaceae</taxon>
        <taxon>Golovinomyces</taxon>
    </lineage>
</organism>